<dbReference type="EMBL" id="JAGMWT010000002">
    <property type="protein sequence ID" value="KAH7136088.1"/>
    <property type="molecule type" value="Genomic_DNA"/>
</dbReference>
<name>A0A9P9EEN6_9PLEO</name>
<keyword evidence="4" id="KW-1185">Reference proteome</keyword>
<evidence type="ECO:0000313" key="3">
    <source>
        <dbReference type="EMBL" id="KAH7136088.1"/>
    </source>
</evidence>
<feature type="region of interest" description="Disordered" evidence="1">
    <location>
        <begin position="413"/>
        <end position="436"/>
    </location>
</feature>
<dbReference type="AlphaFoldDB" id="A0A9P9EEN6"/>
<evidence type="ECO:0000256" key="1">
    <source>
        <dbReference type="SAM" id="MobiDB-lite"/>
    </source>
</evidence>
<reference evidence="3" key="1">
    <citation type="journal article" date="2021" name="Nat. Commun.">
        <title>Genetic determinants of endophytism in the Arabidopsis root mycobiome.</title>
        <authorList>
            <person name="Mesny F."/>
            <person name="Miyauchi S."/>
            <person name="Thiergart T."/>
            <person name="Pickel B."/>
            <person name="Atanasova L."/>
            <person name="Karlsson M."/>
            <person name="Huettel B."/>
            <person name="Barry K.W."/>
            <person name="Haridas S."/>
            <person name="Chen C."/>
            <person name="Bauer D."/>
            <person name="Andreopoulos W."/>
            <person name="Pangilinan J."/>
            <person name="LaButti K."/>
            <person name="Riley R."/>
            <person name="Lipzen A."/>
            <person name="Clum A."/>
            <person name="Drula E."/>
            <person name="Henrissat B."/>
            <person name="Kohler A."/>
            <person name="Grigoriev I.V."/>
            <person name="Martin F.M."/>
            <person name="Hacquard S."/>
        </authorList>
    </citation>
    <scope>NUCLEOTIDE SEQUENCE</scope>
    <source>
        <strain evidence="3">MPI-CAGE-CH-0243</strain>
    </source>
</reference>
<comment type="caution">
    <text evidence="3">The sequence shown here is derived from an EMBL/GenBank/DDBJ whole genome shotgun (WGS) entry which is preliminary data.</text>
</comment>
<feature type="compositionally biased region" description="Basic and acidic residues" evidence="1">
    <location>
        <begin position="250"/>
        <end position="259"/>
    </location>
</feature>
<sequence>MPTFCNINVRLHSQFDIEIFPEYSPRPQDLYDDIGMHEKVPPFVDEQTSTCSVYIPVLPGSNFWIGYTVLPPVPDEQLFVFKLFINSAHIITWSTEKNEKWRGKTMYGLYERTTGEDGRRNIEKRTLCFTPPDRKDGEWKDVKNAFDPTAFMEIRVYRAKGKKRIAREVEEYGMTPHGKNVRGIDLVNAGRSGGTQPKRYYKFALVDPLDAPFVSFRYYYRTWEQMQYLGLLEEDESSEETESEFSVIEPETHTPTRGEKSKAILSGQGLEDVFGWASLYDGSVTSQSSKCEIYVPAGAPGSKKGGCGLDEAGVDSQQEVYAPPRAYRLSIPPSLRLEPPRPPSRPLPSIPRKIIVGSSTSYQHHPAYPLDEWDTRTPSPVKSIREGITTPPMGEKRSFTPTSLVGAVVKAWKRRANGSSDRSSEDDGRTASRNTA</sequence>
<evidence type="ECO:0000313" key="4">
    <source>
        <dbReference type="Proteomes" id="UP000700596"/>
    </source>
</evidence>
<dbReference type="Pfam" id="PF25534">
    <property type="entry name" value="DUF7918"/>
    <property type="match status" value="1"/>
</dbReference>
<dbReference type="InterPro" id="IPR057678">
    <property type="entry name" value="DUF7918"/>
</dbReference>
<dbReference type="Proteomes" id="UP000700596">
    <property type="component" value="Unassembled WGS sequence"/>
</dbReference>
<gene>
    <name evidence="3" type="ORF">B0J11DRAFT_565323</name>
</gene>
<protein>
    <recommendedName>
        <fullName evidence="2">DUF7918 domain-containing protein</fullName>
    </recommendedName>
</protein>
<dbReference type="OrthoDB" id="436496at2759"/>
<proteinExistence type="predicted"/>
<accession>A0A9P9EEN6</accession>
<organism evidence="3 4">
    <name type="scientific">Dendryphion nanum</name>
    <dbReference type="NCBI Taxonomy" id="256645"/>
    <lineage>
        <taxon>Eukaryota</taxon>
        <taxon>Fungi</taxon>
        <taxon>Dikarya</taxon>
        <taxon>Ascomycota</taxon>
        <taxon>Pezizomycotina</taxon>
        <taxon>Dothideomycetes</taxon>
        <taxon>Pleosporomycetidae</taxon>
        <taxon>Pleosporales</taxon>
        <taxon>Torulaceae</taxon>
        <taxon>Dendryphion</taxon>
    </lineage>
</organism>
<feature type="region of interest" description="Disordered" evidence="1">
    <location>
        <begin position="239"/>
        <end position="259"/>
    </location>
</feature>
<evidence type="ECO:0000259" key="2">
    <source>
        <dbReference type="Pfam" id="PF25534"/>
    </source>
</evidence>
<feature type="domain" description="DUF7918" evidence="2">
    <location>
        <begin position="45"/>
        <end position="233"/>
    </location>
</feature>